<dbReference type="InterPro" id="IPR015797">
    <property type="entry name" value="NUDIX_hydrolase-like_dom_sf"/>
</dbReference>
<dbReference type="InterPro" id="IPR000086">
    <property type="entry name" value="NUDIX_hydrolase_dom"/>
</dbReference>
<evidence type="ECO:0000313" key="3">
    <source>
        <dbReference type="Proteomes" id="UP001501570"/>
    </source>
</evidence>
<name>A0ABP9RUV8_9ACTN</name>
<evidence type="ECO:0000313" key="2">
    <source>
        <dbReference type="EMBL" id="GAA5187277.1"/>
    </source>
</evidence>
<keyword evidence="3" id="KW-1185">Reference proteome</keyword>
<sequence length="171" mass="18876">MSTTALGRIASDLEEVAVPANGGEWTMAWHPPGDAPTGLPHGAGAFCVTADDEVVLISTDGSRWGWPGGRPEADETWEDTLRREMLEEACATVTEARMLGFIRSRCLSGHEKGRVLVRSIWRAQVTLLPWEPEYEIPFRLVVPAYDLAKHLWMEEGAEPMYSRAAREAGLA</sequence>
<evidence type="ECO:0000259" key="1">
    <source>
        <dbReference type="PROSITE" id="PS51462"/>
    </source>
</evidence>
<protein>
    <recommendedName>
        <fullName evidence="1">Nudix hydrolase domain-containing protein</fullName>
    </recommendedName>
</protein>
<dbReference type="RefSeq" id="WP_345630860.1">
    <property type="nucleotide sequence ID" value="NZ_BAABJQ010000009.1"/>
</dbReference>
<feature type="domain" description="Nudix hydrolase" evidence="1">
    <location>
        <begin position="38"/>
        <end position="166"/>
    </location>
</feature>
<dbReference type="CDD" id="cd02883">
    <property type="entry name" value="NUDIX_Hydrolase"/>
    <property type="match status" value="1"/>
</dbReference>
<dbReference type="SUPFAM" id="SSF55811">
    <property type="entry name" value="Nudix"/>
    <property type="match status" value="1"/>
</dbReference>
<dbReference type="Pfam" id="PF00293">
    <property type="entry name" value="NUDIX"/>
    <property type="match status" value="1"/>
</dbReference>
<gene>
    <name evidence="2" type="ORF">GCM10023322_35300</name>
</gene>
<dbReference type="Proteomes" id="UP001501570">
    <property type="component" value="Unassembled WGS sequence"/>
</dbReference>
<proteinExistence type="predicted"/>
<comment type="caution">
    <text evidence="2">The sequence shown here is derived from an EMBL/GenBank/DDBJ whole genome shotgun (WGS) entry which is preliminary data.</text>
</comment>
<accession>A0ABP9RUV8</accession>
<reference evidence="3" key="1">
    <citation type="journal article" date="2019" name="Int. J. Syst. Evol. Microbiol.">
        <title>The Global Catalogue of Microorganisms (GCM) 10K type strain sequencing project: providing services to taxonomists for standard genome sequencing and annotation.</title>
        <authorList>
            <consortium name="The Broad Institute Genomics Platform"/>
            <consortium name="The Broad Institute Genome Sequencing Center for Infectious Disease"/>
            <person name="Wu L."/>
            <person name="Ma J."/>
        </authorList>
    </citation>
    <scope>NUCLEOTIDE SEQUENCE [LARGE SCALE GENOMIC DNA]</scope>
    <source>
        <strain evidence="3">JCM 18304</strain>
    </source>
</reference>
<dbReference type="EMBL" id="BAABJQ010000009">
    <property type="protein sequence ID" value="GAA5187277.1"/>
    <property type="molecule type" value="Genomic_DNA"/>
</dbReference>
<dbReference type="PROSITE" id="PS51462">
    <property type="entry name" value="NUDIX"/>
    <property type="match status" value="1"/>
</dbReference>
<organism evidence="2 3">
    <name type="scientific">Rugosimonospora acidiphila</name>
    <dbReference type="NCBI Taxonomy" id="556531"/>
    <lineage>
        <taxon>Bacteria</taxon>
        <taxon>Bacillati</taxon>
        <taxon>Actinomycetota</taxon>
        <taxon>Actinomycetes</taxon>
        <taxon>Micromonosporales</taxon>
        <taxon>Micromonosporaceae</taxon>
        <taxon>Rugosimonospora</taxon>
    </lineage>
</organism>
<dbReference type="Gene3D" id="3.90.79.10">
    <property type="entry name" value="Nucleoside Triphosphate Pyrophosphohydrolase"/>
    <property type="match status" value="1"/>
</dbReference>